<dbReference type="PANTHER" id="PTHR11941:SF54">
    <property type="entry name" value="ENOYL-COA HYDRATASE, MITOCHONDRIAL"/>
    <property type="match status" value="1"/>
</dbReference>
<protein>
    <recommendedName>
        <fullName evidence="3">Enoyl-CoA hydratase</fullName>
    </recommendedName>
</protein>
<comment type="similarity">
    <text evidence="1">Belongs to the enoyl-CoA hydratase/isomerase family.</text>
</comment>
<comment type="caution">
    <text evidence="2">The sequence shown here is derived from an EMBL/GenBank/DDBJ whole genome shotgun (WGS) entry which is preliminary data.</text>
</comment>
<evidence type="ECO:0008006" key="3">
    <source>
        <dbReference type="Google" id="ProtNLM"/>
    </source>
</evidence>
<dbReference type="AlphaFoldDB" id="X1GDL3"/>
<reference evidence="2" key="1">
    <citation type="journal article" date="2014" name="Front. Microbiol.">
        <title>High frequency of phylogenetically diverse reductive dehalogenase-homologous genes in deep subseafloor sedimentary metagenomes.</title>
        <authorList>
            <person name="Kawai M."/>
            <person name="Futagami T."/>
            <person name="Toyoda A."/>
            <person name="Takaki Y."/>
            <person name="Nishi S."/>
            <person name="Hori S."/>
            <person name="Arai W."/>
            <person name="Tsubouchi T."/>
            <person name="Morono Y."/>
            <person name="Uchiyama I."/>
            <person name="Ito T."/>
            <person name="Fujiyama A."/>
            <person name="Inagaki F."/>
            <person name="Takami H."/>
        </authorList>
    </citation>
    <scope>NUCLEOTIDE SEQUENCE</scope>
    <source>
        <strain evidence="2">Expedition CK06-06</strain>
    </source>
</reference>
<dbReference type="EMBL" id="BARU01001451">
    <property type="protein sequence ID" value="GAH31123.1"/>
    <property type="molecule type" value="Genomic_DNA"/>
</dbReference>
<dbReference type="PROSITE" id="PS00166">
    <property type="entry name" value="ENOYL_COA_HYDRATASE"/>
    <property type="match status" value="1"/>
</dbReference>
<accession>X1GDL3</accession>
<dbReference type="Pfam" id="PF00378">
    <property type="entry name" value="ECH_1"/>
    <property type="match status" value="1"/>
</dbReference>
<name>X1GDL3_9ZZZZ</name>
<evidence type="ECO:0000313" key="2">
    <source>
        <dbReference type="EMBL" id="GAH31123.1"/>
    </source>
</evidence>
<dbReference type="Gene3D" id="3.90.226.10">
    <property type="entry name" value="2-enoyl-CoA Hydratase, Chain A, domain 1"/>
    <property type="match status" value="1"/>
</dbReference>
<dbReference type="PANTHER" id="PTHR11941">
    <property type="entry name" value="ENOYL-COA HYDRATASE-RELATED"/>
    <property type="match status" value="1"/>
</dbReference>
<dbReference type="InterPro" id="IPR029045">
    <property type="entry name" value="ClpP/crotonase-like_dom_sf"/>
</dbReference>
<dbReference type="GO" id="GO:0006635">
    <property type="term" value="P:fatty acid beta-oxidation"/>
    <property type="evidence" value="ECO:0007669"/>
    <property type="project" value="TreeGrafter"/>
</dbReference>
<feature type="non-terminal residue" evidence="2">
    <location>
        <position position="1"/>
    </location>
</feature>
<dbReference type="GO" id="GO:0003824">
    <property type="term" value="F:catalytic activity"/>
    <property type="evidence" value="ECO:0007669"/>
    <property type="project" value="InterPro"/>
</dbReference>
<dbReference type="SUPFAM" id="SSF52096">
    <property type="entry name" value="ClpP/crotonase"/>
    <property type="match status" value="1"/>
</dbReference>
<gene>
    <name evidence="2" type="ORF">S03H2_03811</name>
</gene>
<sequence length="216" mass="23858">NIPMHMSQAMRIRHRDYDEMEQFTKPLIAAVDGFALGGGFELTLCCDIIIASDRSVFGIPEINRGIFSANGGVTRLASRIGLNRALRMAMFGEHIDVKTMLEWGYVSWIAPAGEEFEKLVHEKAKWLGDAPTTSLFVIKKCVKFGSRYPQLGVMMEQMGFGITFGGSQDAKEGILAFNRKIKCPVCGGKGKMEDGSTCKNCGGRRKIKDTPHFKGI</sequence>
<dbReference type="InterPro" id="IPR001753">
    <property type="entry name" value="Enoyl-CoA_hydra/iso"/>
</dbReference>
<proteinExistence type="inferred from homology"/>
<dbReference type="CDD" id="cd06558">
    <property type="entry name" value="crotonase-like"/>
    <property type="match status" value="1"/>
</dbReference>
<organism evidence="2">
    <name type="scientific">marine sediment metagenome</name>
    <dbReference type="NCBI Taxonomy" id="412755"/>
    <lineage>
        <taxon>unclassified sequences</taxon>
        <taxon>metagenomes</taxon>
        <taxon>ecological metagenomes</taxon>
    </lineage>
</organism>
<dbReference type="InterPro" id="IPR018376">
    <property type="entry name" value="Enoyl-CoA_hyd/isom_CS"/>
</dbReference>
<dbReference type="Gene3D" id="6.20.20.10">
    <property type="match status" value="1"/>
</dbReference>
<evidence type="ECO:0000256" key="1">
    <source>
        <dbReference type="ARBA" id="ARBA00005254"/>
    </source>
</evidence>